<dbReference type="EMBL" id="BTRK01000002">
    <property type="protein sequence ID" value="GMR34872.1"/>
    <property type="molecule type" value="Genomic_DNA"/>
</dbReference>
<organism evidence="4 5">
    <name type="scientific">Pristionchus mayeri</name>
    <dbReference type="NCBI Taxonomy" id="1317129"/>
    <lineage>
        <taxon>Eukaryota</taxon>
        <taxon>Metazoa</taxon>
        <taxon>Ecdysozoa</taxon>
        <taxon>Nematoda</taxon>
        <taxon>Chromadorea</taxon>
        <taxon>Rhabditida</taxon>
        <taxon>Rhabditina</taxon>
        <taxon>Diplogasteromorpha</taxon>
        <taxon>Diplogasteroidea</taxon>
        <taxon>Neodiplogasteridae</taxon>
        <taxon>Pristionchus</taxon>
    </lineage>
</organism>
<evidence type="ECO:0000313" key="4">
    <source>
        <dbReference type="EMBL" id="GMR34872.1"/>
    </source>
</evidence>
<dbReference type="Proteomes" id="UP001328107">
    <property type="component" value="Unassembled WGS sequence"/>
</dbReference>
<keyword evidence="5" id="KW-1185">Reference proteome</keyword>
<dbReference type="Pfam" id="PF00069">
    <property type="entry name" value="Pkinase"/>
    <property type="match status" value="1"/>
</dbReference>
<dbReference type="SUPFAM" id="SSF56112">
    <property type="entry name" value="Protein kinase-like (PK-like)"/>
    <property type="match status" value="1"/>
</dbReference>
<dbReference type="GO" id="GO:0004672">
    <property type="term" value="F:protein kinase activity"/>
    <property type="evidence" value="ECO:0007669"/>
    <property type="project" value="InterPro"/>
</dbReference>
<feature type="domain" description="Protein kinase" evidence="3">
    <location>
        <begin position="1"/>
        <end position="177"/>
    </location>
</feature>
<comment type="caution">
    <text evidence="4">The sequence shown here is derived from an EMBL/GenBank/DDBJ whole genome shotgun (WGS) entry which is preliminary data.</text>
</comment>
<dbReference type="PANTHER" id="PTHR24055">
    <property type="entry name" value="MITOGEN-ACTIVATED PROTEIN KINASE"/>
    <property type="match status" value="1"/>
</dbReference>
<dbReference type="InterPro" id="IPR050117">
    <property type="entry name" value="MAPK"/>
</dbReference>
<dbReference type="Gene3D" id="1.10.510.10">
    <property type="entry name" value="Transferase(Phosphotransferase) domain 1"/>
    <property type="match status" value="1"/>
</dbReference>
<sequence>HPDNMCINSASDKLGKLTLLGFGKARVLADDNNTCRRGKNPYMALEMQIEWTETYDEKVDIWSMSTILCELLTGVPLFDHNERNVLKAMIRFCGEVDVAVINKMARKEDRECFTKESKDLERFDFVHLIKQRAYGRRGITDEDIGKELHLKDFIDRTLQFNPRRRMSAHLAVGHPFLTNSVIPIEFPLPTQEDDGIDACRKCIWDVIKGSR</sequence>
<dbReference type="AlphaFoldDB" id="A0AAN4ZBT1"/>
<name>A0AAN4ZBT1_9BILA</name>
<dbReference type="GO" id="GO:0005524">
    <property type="term" value="F:ATP binding"/>
    <property type="evidence" value="ECO:0007669"/>
    <property type="project" value="UniProtKB-KW"/>
</dbReference>
<gene>
    <name evidence="4" type="ORF">PMAYCL1PPCAC_05067</name>
</gene>
<dbReference type="PROSITE" id="PS50011">
    <property type="entry name" value="PROTEIN_KINASE_DOM"/>
    <property type="match status" value="1"/>
</dbReference>
<keyword evidence="2" id="KW-0067">ATP-binding</keyword>
<proteinExistence type="predicted"/>
<dbReference type="InterPro" id="IPR011009">
    <property type="entry name" value="Kinase-like_dom_sf"/>
</dbReference>
<evidence type="ECO:0000259" key="3">
    <source>
        <dbReference type="PROSITE" id="PS50011"/>
    </source>
</evidence>
<dbReference type="InterPro" id="IPR000719">
    <property type="entry name" value="Prot_kinase_dom"/>
</dbReference>
<reference evidence="5" key="1">
    <citation type="submission" date="2022-10" db="EMBL/GenBank/DDBJ databases">
        <title>Genome assembly of Pristionchus species.</title>
        <authorList>
            <person name="Yoshida K."/>
            <person name="Sommer R.J."/>
        </authorList>
    </citation>
    <scope>NUCLEOTIDE SEQUENCE [LARGE SCALE GENOMIC DNA]</scope>
    <source>
        <strain evidence="5">RS5460</strain>
    </source>
</reference>
<accession>A0AAN4ZBT1</accession>
<feature type="non-terminal residue" evidence="4">
    <location>
        <position position="1"/>
    </location>
</feature>
<evidence type="ECO:0000256" key="2">
    <source>
        <dbReference type="ARBA" id="ARBA00022840"/>
    </source>
</evidence>
<evidence type="ECO:0000256" key="1">
    <source>
        <dbReference type="ARBA" id="ARBA00022741"/>
    </source>
</evidence>
<keyword evidence="1" id="KW-0547">Nucleotide-binding</keyword>
<evidence type="ECO:0000313" key="5">
    <source>
        <dbReference type="Proteomes" id="UP001328107"/>
    </source>
</evidence>
<protein>
    <recommendedName>
        <fullName evidence="3">Protein kinase domain-containing protein</fullName>
    </recommendedName>
</protein>